<dbReference type="Proteomes" id="UP000201076">
    <property type="component" value="Segment"/>
</dbReference>
<organism evidence="1 2">
    <name type="scientific">Klebsiella phage Kp2</name>
    <dbReference type="NCBI Taxonomy" id="1701805"/>
    <lineage>
        <taxon>Viruses</taxon>
        <taxon>Duplodnaviria</taxon>
        <taxon>Heunggongvirae</taxon>
        <taxon>Uroviricota</taxon>
        <taxon>Caudoviricetes</taxon>
        <taxon>Autographivirales</taxon>
        <taxon>Autoscriptoviridae</taxon>
        <taxon>Slopekvirinae</taxon>
        <taxon>Drulisvirus</taxon>
        <taxon>Drulisvirus Kp2</taxon>
    </lineage>
</organism>
<keyword evidence="2" id="KW-1185">Reference proteome</keyword>
<reference evidence="1 2" key="1">
    <citation type="submission" date="2015-08" db="EMBL/GenBank/DDBJ databases">
        <title>Sequencing and annotation of the genomes of new Klebsiella pneumoniae bacteriophages.</title>
        <authorList>
            <person name="Alvez F."/>
            <person name="Que Y.A."/>
            <person name="Mamin A."/>
            <person name="Resch G."/>
        </authorList>
    </citation>
    <scope>NUCLEOTIDE SEQUENCE [LARGE SCALE GENOMIC DNA]</scope>
</reference>
<evidence type="ECO:0000313" key="1">
    <source>
        <dbReference type="EMBL" id="ALJ98155.1"/>
    </source>
</evidence>
<dbReference type="EMBL" id="KT367886">
    <property type="protein sequence ID" value="ALJ98155.1"/>
    <property type="molecule type" value="Genomic_DNA"/>
</dbReference>
<protein>
    <submittedName>
        <fullName evidence="1">Uncharacterized protein</fullName>
    </submittedName>
</protein>
<accession>A0A0P0I3U6</accession>
<evidence type="ECO:0000313" key="2">
    <source>
        <dbReference type="Proteomes" id="UP000201076"/>
    </source>
</evidence>
<proteinExistence type="predicted"/>
<dbReference type="GeneID" id="26517243"/>
<sequence>MAFVLREAVEVTRTVNGVHLAPATEQVDVTYRVVSVVATESGVSADVHRSYDGGDVWSIYGSTALPNIMTLQEAEEYVAASMSSQ</sequence>
<name>A0A0P0I3U6_9CAUD</name>
<dbReference type="RefSeq" id="YP_009188368.1">
    <property type="nucleotide sequence ID" value="NC_028664.1"/>
</dbReference>
<dbReference type="KEGG" id="vg:26517243"/>